<accession>A0ABY8H683</accession>
<feature type="transmembrane region" description="Helical" evidence="1">
    <location>
        <begin position="214"/>
        <end position="237"/>
    </location>
</feature>
<feature type="transmembrane region" description="Helical" evidence="1">
    <location>
        <begin position="16"/>
        <end position="36"/>
    </location>
</feature>
<evidence type="ECO:0000313" key="3">
    <source>
        <dbReference type="Proteomes" id="UP001219037"/>
    </source>
</evidence>
<organism evidence="2 3">
    <name type="scientific">Citricoccus muralis</name>
    <dbReference type="NCBI Taxonomy" id="169134"/>
    <lineage>
        <taxon>Bacteria</taxon>
        <taxon>Bacillati</taxon>
        <taxon>Actinomycetota</taxon>
        <taxon>Actinomycetes</taxon>
        <taxon>Micrococcales</taxon>
        <taxon>Micrococcaceae</taxon>
        <taxon>Citricoccus</taxon>
    </lineage>
</organism>
<dbReference type="Proteomes" id="UP001219037">
    <property type="component" value="Chromosome"/>
</dbReference>
<reference evidence="2 3" key="1">
    <citation type="submission" date="2023-04" db="EMBL/GenBank/DDBJ databases">
        <title>Funneling lignin-derived compounds into biodiesel using alkali-halophilic Citricoccus sp. P2.</title>
        <authorList>
            <person name="Luo C.-B."/>
        </authorList>
    </citation>
    <scope>NUCLEOTIDE SEQUENCE [LARGE SCALE GENOMIC DNA]</scope>
    <source>
        <strain evidence="2 3">P2</strain>
    </source>
</reference>
<dbReference type="InterPro" id="IPR049500">
    <property type="entry name" value="Peptidase_M50B-like"/>
</dbReference>
<keyword evidence="1" id="KW-0812">Transmembrane</keyword>
<feature type="transmembrane region" description="Helical" evidence="1">
    <location>
        <begin position="163"/>
        <end position="181"/>
    </location>
</feature>
<feature type="transmembrane region" description="Helical" evidence="1">
    <location>
        <begin position="89"/>
        <end position="109"/>
    </location>
</feature>
<name>A0ABY8H683_9MICC</name>
<gene>
    <name evidence="2" type="ORF">P8192_14235</name>
</gene>
<sequence length="246" mass="25931">MVMEIWERATSVQPPLSWLVVLALGVGALVVTWTPLGYRMVRQVGTLIHEAGHALVAVLVGRRLSGIRLNSDTSGVTVSRGRRSGPGMVATLLAGYPAPALLGLGGAWLVSLGYAAGWLWLLVLLCAVMLVLIRNLYGLWVVLATGVAVAAVSWLAPGPMLTGMAYLLVWSLLLIAPRAVVDLQRARRRAVSGRGSVSGGTDADQLAALTRIPAVAWVAVYWLVCAGCLVAGGWLMLDAATGSFPW</sequence>
<feature type="transmembrane region" description="Helical" evidence="1">
    <location>
        <begin position="115"/>
        <end position="132"/>
    </location>
</feature>
<feature type="transmembrane region" description="Helical" evidence="1">
    <location>
        <begin position="139"/>
        <end position="157"/>
    </location>
</feature>
<dbReference type="Pfam" id="PF13398">
    <property type="entry name" value="Peptidase_M50B"/>
    <property type="match status" value="1"/>
</dbReference>
<keyword evidence="1" id="KW-0472">Membrane</keyword>
<proteinExistence type="predicted"/>
<evidence type="ECO:0000313" key="2">
    <source>
        <dbReference type="EMBL" id="WFP16516.1"/>
    </source>
</evidence>
<protein>
    <submittedName>
        <fullName evidence="2">M50 family metallopeptidase</fullName>
    </submittedName>
</protein>
<keyword evidence="3" id="KW-1185">Reference proteome</keyword>
<dbReference type="EMBL" id="CP121252">
    <property type="protein sequence ID" value="WFP16516.1"/>
    <property type="molecule type" value="Genomic_DNA"/>
</dbReference>
<keyword evidence="1" id="KW-1133">Transmembrane helix</keyword>
<evidence type="ECO:0000256" key="1">
    <source>
        <dbReference type="SAM" id="Phobius"/>
    </source>
</evidence>